<dbReference type="EMBL" id="JADWDJ010000007">
    <property type="protein sequence ID" value="KAG5277748.1"/>
    <property type="molecule type" value="Genomic_DNA"/>
</dbReference>
<dbReference type="PANTHER" id="PTHR14241:SF1">
    <property type="entry name" value="INTERFERON-INDUCED PROTEIN 44-RELATED"/>
    <property type="match status" value="1"/>
</dbReference>
<dbReference type="Gene3D" id="3.40.50.300">
    <property type="entry name" value="P-loop containing nucleotide triphosphate hydrolases"/>
    <property type="match status" value="1"/>
</dbReference>
<gene>
    <name evidence="1" type="ORF">AALO_G00090950</name>
</gene>
<proteinExistence type="predicted"/>
<keyword evidence="2" id="KW-1185">Reference proteome</keyword>
<reference evidence="1" key="1">
    <citation type="submission" date="2020-10" db="EMBL/GenBank/DDBJ databases">
        <title>Chromosome-scale genome assembly of the Allis shad, Alosa alosa.</title>
        <authorList>
            <person name="Margot Z."/>
            <person name="Christophe K."/>
            <person name="Cabau C."/>
            <person name="Louis A."/>
            <person name="Berthelot C."/>
            <person name="Parey E."/>
            <person name="Roest Crollius H."/>
            <person name="Montfort J."/>
            <person name="Robinson-Rechavi M."/>
            <person name="Bucao C."/>
            <person name="Bouchez O."/>
            <person name="Gislard M."/>
            <person name="Lluch J."/>
            <person name="Milhes M."/>
            <person name="Lampietro C."/>
            <person name="Lopez Roques C."/>
            <person name="Donnadieu C."/>
            <person name="Braasch I."/>
            <person name="Desvignes T."/>
            <person name="Postlethwait J."/>
            <person name="Bobe J."/>
            <person name="Guiguen Y."/>
        </authorList>
    </citation>
    <scope>NUCLEOTIDE SEQUENCE</scope>
    <source>
        <strain evidence="1">M-15738</strain>
        <tissue evidence="1">Blood</tissue>
    </source>
</reference>
<evidence type="ECO:0008006" key="3">
    <source>
        <dbReference type="Google" id="ProtNLM"/>
    </source>
</evidence>
<dbReference type="Proteomes" id="UP000823561">
    <property type="component" value="Chromosome 7"/>
</dbReference>
<dbReference type="CDD" id="cd00882">
    <property type="entry name" value="Ras_like_GTPase"/>
    <property type="match status" value="1"/>
</dbReference>
<dbReference type="InterPro" id="IPR027417">
    <property type="entry name" value="P-loop_NTPase"/>
</dbReference>
<dbReference type="AlphaFoldDB" id="A0AAV6GRK2"/>
<sequence>MGSWFSKKSRDPPDSFDSLMETGWCDIPWSRDTLEKPKETLRALQPKHPDVEHLRILVIGPVGAGKSSFIHSIDSIFQNKIMNASYRVATDQRSFTNTFTTYTFQDESGNRLPFVIGDVMGLENEDDSGANTEDIVNALKGHIKENYTFNSVKACSVNDPGYNSNPTLNDKVHCLVFVIPIDNFANHAKERATVLMHDNLIRKMQHIRRKARDLRIRQVIILTKVDLDCHHVTEGIRNVYRSKNIHQKAEACSKALGIPKSDIFLVCNYHNDKQLNSDKDEVLLFTLTQILNYANEFVEDRRKSMDTDITFAGRGKNSDPR</sequence>
<accession>A0AAV6GRK2</accession>
<evidence type="ECO:0000313" key="1">
    <source>
        <dbReference type="EMBL" id="KAG5277748.1"/>
    </source>
</evidence>
<dbReference type="SUPFAM" id="SSF52540">
    <property type="entry name" value="P-loop containing nucleoside triphosphate hydrolases"/>
    <property type="match status" value="1"/>
</dbReference>
<evidence type="ECO:0000313" key="2">
    <source>
        <dbReference type="Proteomes" id="UP000823561"/>
    </source>
</evidence>
<dbReference type="GO" id="GO:0006955">
    <property type="term" value="P:immune response"/>
    <property type="evidence" value="ECO:0007669"/>
    <property type="project" value="TreeGrafter"/>
</dbReference>
<dbReference type="PANTHER" id="PTHR14241">
    <property type="entry name" value="INTERFERON-INDUCED PROTEIN 44"/>
    <property type="match status" value="1"/>
</dbReference>
<name>A0AAV6GRK2_9TELE</name>
<organism evidence="1 2">
    <name type="scientific">Alosa alosa</name>
    <name type="common">allis shad</name>
    <dbReference type="NCBI Taxonomy" id="278164"/>
    <lineage>
        <taxon>Eukaryota</taxon>
        <taxon>Metazoa</taxon>
        <taxon>Chordata</taxon>
        <taxon>Craniata</taxon>
        <taxon>Vertebrata</taxon>
        <taxon>Euteleostomi</taxon>
        <taxon>Actinopterygii</taxon>
        <taxon>Neopterygii</taxon>
        <taxon>Teleostei</taxon>
        <taxon>Clupei</taxon>
        <taxon>Clupeiformes</taxon>
        <taxon>Clupeoidei</taxon>
        <taxon>Clupeidae</taxon>
        <taxon>Alosa</taxon>
    </lineage>
</organism>
<protein>
    <recommendedName>
        <fullName evidence="3">G domain-containing protein</fullName>
    </recommendedName>
</protein>
<comment type="caution">
    <text evidence="1">The sequence shown here is derived from an EMBL/GenBank/DDBJ whole genome shotgun (WGS) entry which is preliminary data.</text>
</comment>